<feature type="non-terminal residue" evidence="1">
    <location>
        <position position="1"/>
    </location>
</feature>
<evidence type="ECO:0000313" key="2">
    <source>
        <dbReference type="Proteomes" id="UP001233999"/>
    </source>
</evidence>
<proteinExistence type="predicted"/>
<reference evidence="1" key="2">
    <citation type="submission" date="2023-05" db="EMBL/GenBank/DDBJ databases">
        <authorList>
            <person name="Fouks B."/>
        </authorList>
    </citation>
    <scope>NUCLEOTIDE SEQUENCE</scope>
    <source>
        <strain evidence="1">Stay&amp;Tobe</strain>
        <tissue evidence="1">Testes</tissue>
    </source>
</reference>
<sequence length="59" mass="7272">GLDFLKKKPDEEGKSHEFAKHRRELKHFVRLKVKNNVRNFNKYKKKIGIKKRKLLRRNK</sequence>
<gene>
    <name evidence="1" type="ORF">L9F63_000535</name>
</gene>
<dbReference type="Proteomes" id="UP001233999">
    <property type="component" value="Unassembled WGS sequence"/>
</dbReference>
<accession>A0AAD8APA0</accession>
<evidence type="ECO:0000313" key="1">
    <source>
        <dbReference type="EMBL" id="KAJ9601313.1"/>
    </source>
</evidence>
<protein>
    <submittedName>
        <fullName evidence="1">Uncharacterized protein</fullName>
    </submittedName>
</protein>
<name>A0AAD8APA0_DIPPU</name>
<keyword evidence="2" id="KW-1185">Reference proteome</keyword>
<reference evidence="1" key="1">
    <citation type="journal article" date="2023" name="IScience">
        <title>Live-bearing cockroach genome reveals convergent evolutionary mechanisms linked to viviparity in insects and beyond.</title>
        <authorList>
            <person name="Fouks B."/>
            <person name="Harrison M.C."/>
            <person name="Mikhailova A.A."/>
            <person name="Marchal E."/>
            <person name="English S."/>
            <person name="Carruthers M."/>
            <person name="Jennings E.C."/>
            <person name="Chiamaka E.L."/>
            <person name="Frigard R.A."/>
            <person name="Pippel M."/>
            <person name="Attardo G.M."/>
            <person name="Benoit J.B."/>
            <person name="Bornberg-Bauer E."/>
            <person name="Tobe S.S."/>
        </authorList>
    </citation>
    <scope>NUCLEOTIDE SEQUENCE</scope>
    <source>
        <strain evidence="1">Stay&amp;Tobe</strain>
    </source>
</reference>
<dbReference type="AlphaFoldDB" id="A0AAD8APA0"/>
<dbReference type="EMBL" id="JASPKZ010000023">
    <property type="protein sequence ID" value="KAJ9601313.1"/>
    <property type="molecule type" value="Genomic_DNA"/>
</dbReference>
<organism evidence="1 2">
    <name type="scientific">Diploptera punctata</name>
    <name type="common">Pacific beetle cockroach</name>
    <dbReference type="NCBI Taxonomy" id="6984"/>
    <lineage>
        <taxon>Eukaryota</taxon>
        <taxon>Metazoa</taxon>
        <taxon>Ecdysozoa</taxon>
        <taxon>Arthropoda</taxon>
        <taxon>Hexapoda</taxon>
        <taxon>Insecta</taxon>
        <taxon>Pterygota</taxon>
        <taxon>Neoptera</taxon>
        <taxon>Polyneoptera</taxon>
        <taxon>Dictyoptera</taxon>
        <taxon>Blattodea</taxon>
        <taxon>Blaberoidea</taxon>
        <taxon>Blaberidae</taxon>
        <taxon>Diplopterinae</taxon>
        <taxon>Diploptera</taxon>
    </lineage>
</organism>
<comment type="caution">
    <text evidence="1">The sequence shown here is derived from an EMBL/GenBank/DDBJ whole genome shotgun (WGS) entry which is preliminary data.</text>
</comment>